<evidence type="ECO:0000256" key="6">
    <source>
        <dbReference type="ARBA" id="ARBA00022970"/>
    </source>
</evidence>
<dbReference type="GO" id="GO:0005524">
    <property type="term" value="F:ATP binding"/>
    <property type="evidence" value="ECO:0007669"/>
    <property type="project" value="UniProtKB-KW"/>
</dbReference>
<dbReference type="PROSITE" id="PS50893">
    <property type="entry name" value="ABC_TRANSPORTER_2"/>
    <property type="match status" value="1"/>
</dbReference>
<evidence type="ECO:0000256" key="1">
    <source>
        <dbReference type="ARBA" id="ARBA00005417"/>
    </source>
</evidence>
<dbReference type="PROSITE" id="PS00211">
    <property type="entry name" value="ABC_TRANSPORTER_1"/>
    <property type="match status" value="1"/>
</dbReference>
<dbReference type="PANTHER" id="PTHR43820">
    <property type="entry name" value="HIGH-AFFINITY BRANCHED-CHAIN AMINO ACID TRANSPORT ATP-BINDING PROTEIN LIVF"/>
    <property type="match status" value="1"/>
</dbReference>
<keyword evidence="6" id="KW-0029">Amino-acid transport</keyword>
<dbReference type="SMART" id="SM00382">
    <property type="entry name" value="AAA"/>
    <property type="match status" value="1"/>
</dbReference>
<organism evidence="8 9">
    <name type="scientific">Hydrogenophaga palleronii</name>
    <dbReference type="NCBI Taxonomy" id="65655"/>
    <lineage>
        <taxon>Bacteria</taxon>
        <taxon>Pseudomonadati</taxon>
        <taxon>Pseudomonadota</taxon>
        <taxon>Betaproteobacteria</taxon>
        <taxon>Burkholderiales</taxon>
        <taxon>Comamonadaceae</taxon>
        <taxon>Hydrogenophaga</taxon>
    </lineage>
</organism>
<evidence type="ECO:0000256" key="3">
    <source>
        <dbReference type="ARBA" id="ARBA00022475"/>
    </source>
</evidence>
<keyword evidence="3" id="KW-1003">Cell membrane</keyword>
<dbReference type="InterPro" id="IPR003439">
    <property type="entry name" value="ABC_transporter-like_ATP-bd"/>
</dbReference>
<protein>
    <submittedName>
        <fullName evidence="8">Branched-chain amino acid transport system ATP-binding protein</fullName>
    </submittedName>
</protein>
<dbReference type="Pfam" id="PF12399">
    <property type="entry name" value="BCA_ABC_TP_C"/>
    <property type="match status" value="1"/>
</dbReference>
<comment type="similarity">
    <text evidence="1">Belongs to the ABC transporter superfamily.</text>
</comment>
<keyword evidence="3" id="KW-0472">Membrane</keyword>
<dbReference type="SUPFAM" id="SSF52540">
    <property type="entry name" value="P-loop containing nucleoside triphosphate hydrolases"/>
    <property type="match status" value="1"/>
</dbReference>
<evidence type="ECO:0000259" key="7">
    <source>
        <dbReference type="PROSITE" id="PS50893"/>
    </source>
</evidence>
<dbReference type="InterPro" id="IPR003593">
    <property type="entry name" value="AAA+_ATPase"/>
</dbReference>
<dbReference type="PANTHER" id="PTHR43820:SF4">
    <property type="entry name" value="HIGH-AFFINITY BRANCHED-CHAIN AMINO ACID TRANSPORT ATP-BINDING PROTEIN LIVF"/>
    <property type="match status" value="1"/>
</dbReference>
<dbReference type="Gene3D" id="3.40.50.300">
    <property type="entry name" value="P-loop containing nucleotide triphosphate hydrolases"/>
    <property type="match status" value="1"/>
</dbReference>
<evidence type="ECO:0000256" key="4">
    <source>
        <dbReference type="ARBA" id="ARBA00022741"/>
    </source>
</evidence>
<name>A0ABU1WRC7_9BURK</name>
<dbReference type="InterPro" id="IPR052156">
    <property type="entry name" value="BCAA_Transport_ATP-bd_LivF"/>
</dbReference>
<keyword evidence="5 8" id="KW-0067">ATP-binding</keyword>
<reference evidence="8 9" key="1">
    <citation type="submission" date="2023-07" db="EMBL/GenBank/DDBJ databases">
        <title>Sorghum-associated microbial communities from plants grown in Nebraska, USA.</title>
        <authorList>
            <person name="Schachtman D."/>
        </authorList>
    </citation>
    <scope>NUCLEOTIDE SEQUENCE [LARGE SCALE GENOMIC DNA]</scope>
    <source>
        <strain evidence="8 9">4249</strain>
    </source>
</reference>
<accession>A0ABU1WRC7</accession>
<evidence type="ECO:0000256" key="5">
    <source>
        <dbReference type="ARBA" id="ARBA00022840"/>
    </source>
</evidence>
<feature type="domain" description="ABC transporter" evidence="7">
    <location>
        <begin position="6"/>
        <end position="238"/>
    </location>
</feature>
<dbReference type="InterPro" id="IPR032823">
    <property type="entry name" value="BCA_ABC_TP_C"/>
</dbReference>
<dbReference type="Proteomes" id="UP001265700">
    <property type="component" value="Unassembled WGS sequence"/>
</dbReference>
<proteinExistence type="inferred from homology"/>
<keyword evidence="9" id="KW-1185">Reference proteome</keyword>
<comment type="caution">
    <text evidence="8">The sequence shown here is derived from an EMBL/GenBank/DDBJ whole genome shotgun (WGS) entry which is preliminary data.</text>
</comment>
<keyword evidence="4" id="KW-0547">Nucleotide-binding</keyword>
<sequence length="242" mass="26148">MSELLLDVRGLEAGYGSTRALFGIDLQVSAGSITALLGANGAGKTTTLRALCGLIRRQGSVTLAGQRIEGMATEDIVRLGVAHVPDGRGTFTGLTTEENLRMGACTRRDKAGVREDFERFYEYFPRLKERRHQQAGTLSGGEQQMLAIARALMLRPRLLLLDEPSFGLAPLMVQEIFRIMGRIRESQNVAILLVEQNASLALELADTAYLLETGRIVLAGTAAAVRSNDAVRSAYLGGDQAI</sequence>
<evidence type="ECO:0000313" key="8">
    <source>
        <dbReference type="EMBL" id="MDR7151860.1"/>
    </source>
</evidence>
<dbReference type="CDD" id="cd03224">
    <property type="entry name" value="ABC_TM1139_LivF_branched"/>
    <property type="match status" value="1"/>
</dbReference>
<dbReference type="Pfam" id="PF00005">
    <property type="entry name" value="ABC_tran"/>
    <property type="match status" value="1"/>
</dbReference>
<dbReference type="InterPro" id="IPR027417">
    <property type="entry name" value="P-loop_NTPase"/>
</dbReference>
<gene>
    <name evidence="8" type="ORF">J2W49_003836</name>
</gene>
<dbReference type="InterPro" id="IPR017871">
    <property type="entry name" value="ABC_transporter-like_CS"/>
</dbReference>
<dbReference type="EMBL" id="JAVDWU010000009">
    <property type="protein sequence ID" value="MDR7151860.1"/>
    <property type="molecule type" value="Genomic_DNA"/>
</dbReference>
<evidence type="ECO:0000256" key="2">
    <source>
        <dbReference type="ARBA" id="ARBA00022448"/>
    </source>
</evidence>
<evidence type="ECO:0000313" key="9">
    <source>
        <dbReference type="Proteomes" id="UP001265700"/>
    </source>
</evidence>
<keyword evidence="2" id="KW-0813">Transport</keyword>